<name>A0A199USD5_ANACO</name>
<proteinExistence type="predicted"/>
<protein>
    <submittedName>
        <fullName evidence="1">Transcriptional corepressor</fullName>
    </submittedName>
</protein>
<dbReference type="SMART" id="SM00667">
    <property type="entry name" value="LisH"/>
    <property type="match status" value="1"/>
</dbReference>
<dbReference type="AlphaFoldDB" id="A0A199USD5"/>
<comment type="caution">
    <text evidence="1">The sequence shown here is derived from an EMBL/GenBank/DDBJ whole genome shotgun (WGS) entry which is preliminary data.</text>
</comment>
<dbReference type="PANTHER" id="PTHR44376">
    <property type="entry name" value="TRANSCRIPTIONAL REGULATOR OF FILAMENTOUS GROWTH FLO8"/>
    <property type="match status" value="1"/>
</dbReference>
<evidence type="ECO:0000313" key="1">
    <source>
        <dbReference type="EMBL" id="OAY67717.1"/>
    </source>
</evidence>
<dbReference type="Pfam" id="PF08513">
    <property type="entry name" value="LisH"/>
    <property type="match status" value="1"/>
</dbReference>
<dbReference type="PROSITE" id="PS50896">
    <property type="entry name" value="LISH"/>
    <property type="match status" value="1"/>
</dbReference>
<dbReference type="GO" id="GO:0003714">
    <property type="term" value="F:transcription corepressor activity"/>
    <property type="evidence" value="ECO:0007669"/>
    <property type="project" value="InterPro"/>
</dbReference>
<dbReference type="InterPro" id="IPR006594">
    <property type="entry name" value="LisH"/>
</dbReference>
<evidence type="ECO:0000313" key="2">
    <source>
        <dbReference type="Proteomes" id="UP000092600"/>
    </source>
</evidence>
<dbReference type="EMBL" id="LSRQ01005353">
    <property type="protein sequence ID" value="OAY67717.1"/>
    <property type="molecule type" value="Genomic_DNA"/>
</dbReference>
<accession>A0A199USD5</accession>
<organism evidence="1 2">
    <name type="scientific">Ananas comosus</name>
    <name type="common">Pineapple</name>
    <name type="synonym">Ananas ananas</name>
    <dbReference type="NCBI Taxonomy" id="4615"/>
    <lineage>
        <taxon>Eukaryota</taxon>
        <taxon>Viridiplantae</taxon>
        <taxon>Streptophyta</taxon>
        <taxon>Embryophyta</taxon>
        <taxon>Tracheophyta</taxon>
        <taxon>Spermatophyta</taxon>
        <taxon>Magnoliopsida</taxon>
        <taxon>Liliopsida</taxon>
        <taxon>Poales</taxon>
        <taxon>Bromeliaceae</taxon>
        <taxon>Bromelioideae</taxon>
        <taxon>Ananas</taxon>
    </lineage>
</organism>
<reference evidence="1 2" key="1">
    <citation type="journal article" date="2016" name="DNA Res.">
        <title>The draft genome of MD-2 pineapple using hybrid error correction of long reads.</title>
        <authorList>
            <person name="Redwan R.M."/>
            <person name="Saidin A."/>
            <person name="Kumar S.V."/>
        </authorList>
    </citation>
    <scope>NUCLEOTIDE SEQUENCE [LARGE SCALE GENOMIC DNA]</scope>
    <source>
        <strain evidence="2">cv. MD2</strain>
        <tissue evidence="1">Leaf</tissue>
    </source>
</reference>
<gene>
    <name evidence="1" type="ORF">ACMD2_24338</name>
</gene>
<dbReference type="STRING" id="4615.A0A199USD5"/>
<dbReference type="InterPro" id="IPR044716">
    <property type="entry name" value="LEUNIG-like"/>
</dbReference>
<dbReference type="PANTHER" id="PTHR44376:SF11">
    <property type="entry name" value="OS03G0860900 PROTEIN"/>
    <property type="match status" value="1"/>
</dbReference>
<sequence length="272" mass="29628">MAQGTWEADKMLDVYIYDYLLKRNLQATAKSFMAEGKVATDPVAIDAPGGFLLSVVQQLKTREQQQLQMQQLQLMNQRHPQIHRRDVNHPAINGVINSINSDAILASPTASVLAAKIYEERMKHPNSMDSEASSQILDASRLNLLKSAASPGTRMFNNSSFTEQAISPRSLPMDASSLYGQSIMQGKSGLAGAGLNQGVSGPLKGWPLTTGIDPLRQNLGIQKPLISSQTQFQVFPQHQQQQQQLLAQAQAHNNLGIPPNYGDIDTGDLGIA</sequence>
<dbReference type="Proteomes" id="UP000092600">
    <property type="component" value="Unassembled WGS sequence"/>
</dbReference>